<protein>
    <submittedName>
        <fullName evidence="2 3">Crotonobetainyl-CoA:carnitine CoA-transferase CaiB</fullName>
    </submittedName>
</protein>
<dbReference type="Pfam" id="PF02515">
    <property type="entry name" value="CoA_transf_3"/>
    <property type="match status" value="1"/>
</dbReference>
<name>A0AAQ1GHU1_9BURK</name>
<sequence>MSTPALQGLRVLDLTRLLPGPVATLRLAEMGADVLKIEPPGAGDASRAMMRNSADEIAGRPGAFYQIVNRGKRETRLDLKSEGGRAVLLALARDADVLVESFRPGVMDRLGLGYETLRAINPKLVYCAITGYGTTSPFAERAGHDINYVAYSGVLHQIAARDGAPVLPNFQIADLLGGALAAVTQILAALWQVARGGEGRFVDISMAHVSHTHNVVAQVALANDDAAALEAGGGLLNGGVPCYNLYRTQDDRWLAVGALELKFWQALCTAIGREDWAQRHWSLGQAIGGTDAAALTHEFAAMIAAEPLQTWIDRLEVIDCCVSPVLTPGEAANHPLFNPEALQAVLDEIAAQREAEARRAAGLPPAAAPFAQAGAAAAAYGMAGTQSAPVAPPPPNPQTAFATNTPGMQGYAQNAPQGGGTHAPGQPPGKKPFSYGP</sequence>
<dbReference type="SUPFAM" id="SSF89796">
    <property type="entry name" value="CoA-transferase family III (CaiB/BaiF)"/>
    <property type="match status" value="1"/>
</dbReference>
<proteinExistence type="predicted"/>
<dbReference type="AlphaFoldDB" id="A0AAQ1GHU1"/>
<gene>
    <name evidence="2" type="ORF">C7400_11753</name>
    <name evidence="3" type="ORF">SAMN05216550_110197</name>
</gene>
<dbReference type="InterPro" id="IPR044855">
    <property type="entry name" value="CoA-Trfase_III_dom3_sf"/>
</dbReference>
<comment type="caution">
    <text evidence="3">The sequence shown here is derived from an EMBL/GenBank/DDBJ whole genome shotgun (WGS) entry which is preliminary data.</text>
</comment>
<dbReference type="EMBL" id="FNZM01000010">
    <property type="protein sequence ID" value="SEJ90799.1"/>
    <property type="molecule type" value="Genomic_DNA"/>
</dbReference>
<dbReference type="PANTHER" id="PTHR48228">
    <property type="entry name" value="SUCCINYL-COA--D-CITRAMALATE COA-TRANSFERASE"/>
    <property type="match status" value="1"/>
</dbReference>
<dbReference type="Proteomes" id="UP000247515">
    <property type="component" value="Unassembled WGS sequence"/>
</dbReference>
<dbReference type="Gene3D" id="3.40.50.10540">
    <property type="entry name" value="Crotonobetainyl-coa:carnitine coa-transferase, domain 1"/>
    <property type="match status" value="1"/>
</dbReference>
<dbReference type="GO" id="GO:0003824">
    <property type="term" value="F:catalytic activity"/>
    <property type="evidence" value="ECO:0007669"/>
    <property type="project" value="InterPro"/>
</dbReference>
<dbReference type="InterPro" id="IPR003673">
    <property type="entry name" value="CoA-Trfase_fam_III"/>
</dbReference>
<dbReference type="Gene3D" id="3.30.1540.10">
    <property type="entry name" value="formyl-coa transferase, domain 3"/>
    <property type="match status" value="1"/>
</dbReference>
<feature type="region of interest" description="Disordered" evidence="1">
    <location>
        <begin position="385"/>
        <end position="437"/>
    </location>
</feature>
<evidence type="ECO:0000313" key="5">
    <source>
        <dbReference type="Proteomes" id="UP000247515"/>
    </source>
</evidence>
<accession>A0AAQ1GHU1</accession>
<dbReference type="InterPro" id="IPR050509">
    <property type="entry name" value="CoA-transferase_III"/>
</dbReference>
<dbReference type="Proteomes" id="UP000183529">
    <property type="component" value="Unassembled WGS sequence"/>
</dbReference>
<organism evidence="3 4">
    <name type="scientific">Paraburkholderia tropica</name>
    <dbReference type="NCBI Taxonomy" id="92647"/>
    <lineage>
        <taxon>Bacteria</taxon>
        <taxon>Pseudomonadati</taxon>
        <taxon>Pseudomonadota</taxon>
        <taxon>Betaproteobacteria</taxon>
        <taxon>Burkholderiales</taxon>
        <taxon>Burkholderiaceae</taxon>
        <taxon>Paraburkholderia</taxon>
    </lineage>
</organism>
<dbReference type="InterPro" id="IPR023606">
    <property type="entry name" value="CoA-Trfase_III_dom_1_sf"/>
</dbReference>
<evidence type="ECO:0000313" key="2">
    <source>
        <dbReference type="EMBL" id="PXX12457.1"/>
    </source>
</evidence>
<dbReference type="EMBL" id="QJJV01000017">
    <property type="protein sequence ID" value="PXX12457.1"/>
    <property type="molecule type" value="Genomic_DNA"/>
</dbReference>
<reference evidence="2 5" key="2">
    <citation type="submission" date="2018-05" db="EMBL/GenBank/DDBJ databases">
        <title>Genomic Encyclopedia of Type Strains, Phase IV (KMG-V): Genome sequencing to study the core and pangenomes of soil and plant-associated prokaryotes.</title>
        <authorList>
            <person name="Whitman W."/>
        </authorList>
    </citation>
    <scope>NUCLEOTIDE SEQUENCE [LARGE SCALE GENOMIC DNA]</scope>
    <source>
        <strain evidence="2 5">SIr-6563</strain>
    </source>
</reference>
<evidence type="ECO:0000256" key="1">
    <source>
        <dbReference type="SAM" id="MobiDB-lite"/>
    </source>
</evidence>
<evidence type="ECO:0000313" key="3">
    <source>
        <dbReference type="EMBL" id="SEJ90799.1"/>
    </source>
</evidence>
<evidence type="ECO:0000313" key="4">
    <source>
        <dbReference type="Proteomes" id="UP000183529"/>
    </source>
</evidence>
<reference evidence="3 4" key="1">
    <citation type="submission" date="2016-10" db="EMBL/GenBank/DDBJ databases">
        <authorList>
            <person name="Varghese N."/>
            <person name="Submissions S."/>
        </authorList>
    </citation>
    <scope>NUCLEOTIDE SEQUENCE [LARGE SCALE GENOMIC DNA]</scope>
    <source>
        <strain evidence="3 4">LMG 22274</strain>
    </source>
</reference>
<dbReference type="PANTHER" id="PTHR48228:SF5">
    <property type="entry name" value="ALPHA-METHYLACYL-COA RACEMASE"/>
    <property type="match status" value="1"/>
</dbReference>
<keyword evidence="5" id="KW-1185">Reference proteome</keyword>